<keyword evidence="2" id="KW-1185">Reference proteome</keyword>
<sequence>MLHELLLALLGYTGDLIIDERERQHSVGFSPDDSISDHCTFKLAPDISFISPEERYFSFSDGFSMLFG</sequence>
<dbReference type="EMBL" id="MNCJ02000325">
    <property type="protein sequence ID" value="KAF5785212.1"/>
    <property type="molecule type" value="Genomic_DNA"/>
</dbReference>
<dbReference type="AlphaFoldDB" id="A0A9K3N321"/>
<comment type="caution">
    <text evidence="1">The sequence shown here is derived from an EMBL/GenBank/DDBJ whole genome shotgun (WGS) entry which is preliminary data.</text>
</comment>
<evidence type="ECO:0000313" key="2">
    <source>
        <dbReference type="Proteomes" id="UP000215914"/>
    </source>
</evidence>
<organism evidence="1 2">
    <name type="scientific">Helianthus annuus</name>
    <name type="common">Common sunflower</name>
    <dbReference type="NCBI Taxonomy" id="4232"/>
    <lineage>
        <taxon>Eukaryota</taxon>
        <taxon>Viridiplantae</taxon>
        <taxon>Streptophyta</taxon>
        <taxon>Embryophyta</taxon>
        <taxon>Tracheophyta</taxon>
        <taxon>Spermatophyta</taxon>
        <taxon>Magnoliopsida</taxon>
        <taxon>eudicotyledons</taxon>
        <taxon>Gunneridae</taxon>
        <taxon>Pentapetalae</taxon>
        <taxon>asterids</taxon>
        <taxon>campanulids</taxon>
        <taxon>Asterales</taxon>
        <taxon>Asteraceae</taxon>
        <taxon>Asteroideae</taxon>
        <taxon>Heliantheae alliance</taxon>
        <taxon>Heliantheae</taxon>
        <taxon>Helianthus</taxon>
    </lineage>
</organism>
<dbReference type="Gramene" id="mRNA:HanXRQr2_Chr10g0425911">
    <property type="protein sequence ID" value="CDS:HanXRQr2_Chr10g0425911.1"/>
    <property type="gene ID" value="HanXRQr2_Chr10g0425911"/>
</dbReference>
<evidence type="ECO:0000313" key="1">
    <source>
        <dbReference type="EMBL" id="KAF5785212.1"/>
    </source>
</evidence>
<accession>A0A9K3N321</accession>
<name>A0A9K3N321_HELAN</name>
<reference evidence="1" key="2">
    <citation type="submission" date="2020-06" db="EMBL/GenBank/DDBJ databases">
        <title>Helianthus annuus Genome sequencing and assembly Release 2.</title>
        <authorList>
            <person name="Gouzy J."/>
            <person name="Langlade N."/>
            <person name="Munos S."/>
        </authorList>
    </citation>
    <scope>NUCLEOTIDE SEQUENCE</scope>
    <source>
        <tissue evidence="1">Leaves</tissue>
    </source>
</reference>
<proteinExistence type="predicted"/>
<protein>
    <submittedName>
        <fullName evidence="1">Uncharacterized protein</fullName>
    </submittedName>
</protein>
<dbReference type="Proteomes" id="UP000215914">
    <property type="component" value="Unassembled WGS sequence"/>
</dbReference>
<gene>
    <name evidence="1" type="ORF">HanXRQr2_Chr10g0425911</name>
</gene>
<reference evidence="1" key="1">
    <citation type="journal article" date="2017" name="Nature">
        <title>The sunflower genome provides insights into oil metabolism, flowering and Asterid evolution.</title>
        <authorList>
            <person name="Badouin H."/>
            <person name="Gouzy J."/>
            <person name="Grassa C.J."/>
            <person name="Murat F."/>
            <person name="Staton S.E."/>
            <person name="Cottret L."/>
            <person name="Lelandais-Briere C."/>
            <person name="Owens G.L."/>
            <person name="Carrere S."/>
            <person name="Mayjonade B."/>
            <person name="Legrand L."/>
            <person name="Gill N."/>
            <person name="Kane N.C."/>
            <person name="Bowers J.E."/>
            <person name="Hubner S."/>
            <person name="Bellec A."/>
            <person name="Berard A."/>
            <person name="Berges H."/>
            <person name="Blanchet N."/>
            <person name="Boniface M.C."/>
            <person name="Brunel D."/>
            <person name="Catrice O."/>
            <person name="Chaidir N."/>
            <person name="Claudel C."/>
            <person name="Donnadieu C."/>
            <person name="Faraut T."/>
            <person name="Fievet G."/>
            <person name="Helmstetter N."/>
            <person name="King M."/>
            <person name="Knapp S.J."/>
            <person name="Lai Z."/>
            <person name="Le Paslier M.C."/>
            <person name="Lippi Y."/>
            <person name="Lorenzon L."/>
            <person name="Mandel J.R."/>
            <person name="Marage G."/>
            <person name="Marchand G."/>
            <person name="Marquand E."/>
            <person name="Bret-Mestries E."/>
            <person name="Morien E."/>
            <person name="Nambeesan S."/>
            <person name="Nguyen T."/>
            <person name="Pegot-Espagnet P."/>
            <person name="Pouilly N."/>
            <person name="Raftis F."/>
            <person name="Sallet E."/>
            <person name="Schiex T."/>
            <person name="Thomas J."/>
            <person name="Vandecasteele C."/>
            <person name="Vares D."/>
            <person name="Vear F."/>
            <person name="Vautrin S."/>
            <person name="Crespi M."/>
            <person name="Mangin B."/>
            <person name="Burke J.M."/>
            <person name="Salse J."/>
            <person name="Munos S."/>
            <person name="Vincourt P."/>
            <person name="Rieseberg L.H."/>
            <person name="Langlade N.B."/>
        </authorList>
    </citation>
    <scope>NUCLEOTIDE SEQUENCE</scope>
    <source>
        <tissue evidence="1">Leaves</tissue>
    </source>
</reference>